<sequence>MQKNNQNKKSDTTGRPAKKDTKNDKKSKNTKTRKRSNTKTKTAQSISLNDQGGGLKTAEEGVVKPAETKKPTPTKKKPQPREKELKLEPTQEDEVKKEEKKDEKKEENQEVQSGMEAVVKDDKKVVKMDDGYEDFGPGAA</sequence>
<evidence type="ECO:0000313" key="3">
    <source>
        <dbReference type="WBParaSite" id="Csp11.Scaffold629.g8440.t1"/>
    </source>
</evidence>
<evidence type="ECO:0000313" key="2">
    <source>
        <dbReference type="Proteomes" id="UP000095282"/>
    </source>
</evidence>
<accession>A0A1I7UE84</accession>
<keyword evidence="2" id="KW-1185">Reference proteome</keyword>
<proteinExistence type="predicted"/>
<dbReference type="AlphaFoldDB" id="A0A1I7UE84"/>
<dbReference type="eggNOG" id="ENOG502TIDM">
    <property type="taxonomic scope" value="Eukaryota"/>
</dbReference>
<feature type="compositionally biased region" description="Basic and acidic residues" evidence="1">
    <location>
        <begin position="57"/>
        <end position="70"/>
    </location>
</feature>
<feature type="compositionally biased region" description="Basic and acidic residues" evidence="1">
    <location>
        <begin position="79"/>
        <end position="108"/>
    </location>
</feature>
<dbReference type="WBParaSite" id="Csp11.Scaffold629.g8440.t1">
    <property type="protein sequence ID" value="Csp11.Scaffold629.g8440.t1"/>
    <property type="gene ID" value="Csp11.Scaffold629.g8440"/>
</dbReference>
<reference evidence="3" key="1">
    <citation type="submission" date="2016-11" db="UniProtKB">
        <authorList>
            <consortium name="WormBaseParasite"/>
        </authorList>
    </citation>
    <scope>IDENTIFICATION</scope>
</reference>
<feature type="region of interest" description="Disordered" evidence="1">
    <location>
        <begin position="1"/>
        <end position="122"/>
    </location>
</feature>
<name>A0A1I7UE84_9PELO</name>
<organism evidence="2 3">
    <name type="scientific">Caenorhabditis tropicalis</name>
    <dbReference type="NCBI Taxonomy" id="1561998"/>
    <lineage>
        <taxon>Eukaryota</taxon>
        <taxon>Metazoa</taxon>
        <taxon>Ecdysozoa</taxon>
        <taxon>Nematoda</taxon>
        <taxon>Chromadorea</taxon>
        <taxon>Rhabditida</taxon>
        <taxon>Rhabditina</taxon>
        <taxon>Rhabditomorpha</taxon>
        <taxon>Rhabditoidea</taxon>
        <taxon>Rhabditidae</taxon>
        <taxon>Peloderinae</taxon>
        <taxon>Caenorhabditis</taxon>
    </lineage>
</organism>
<feature type="compositionally biased region" description="Basic and acidic residues" evidence="1">
    <location>
        <begin position="8"/>
        <end position="27"/>
    </location>
</feature>
<protein>
    <submittedName>
        <fullName evidence="3">Uncharacterized protein</fullName>
    </submittedName>
</protein>
<dbReference type="Proteomes" id="UP000095282">
    <property type="component" value="Unplaced"/>
</dbReference>
<feature type="compositionally biased region" description="Basic residues" evidence="1">
    <location>
        <begin position="28"/>
        <end position="38"/>
    </location>
</feature>
<evidence type="ECO:0000256" key="1">
    <source>
        <dbReference type="SAM" id="MobiDB-lite"/>
    </source>
</evidence>